<proteinExistence type="predicted"/>
<dbReference type="Gene3D" id="1.10.1200.10">
    <property type="entry name" value="ACP-like"/>
    <property type="match status" value="1"/>
</dbReference>
<dbReference type="SUPFAM" id="SSF47336">
    <property type="entry name" value="ACP-like"/>
    <property type="match status" value="1"/>
</dbReference>
<dbReference type="EMBL" id="AABKAB010000023">
    <property type="protein sequence ID" value="EAH8157936.1"/>
    <property type="molecule type" value="Genomic_DNA"/>
</dbReference>
<protein>
    <submittedName>
        <fullName evidence="1">Acyl carrier protein</fullName>
    </submittedName>
</protein>
<gene>
    <name evidence="1" type="ORF">ES716_08465</name>
</gene>
<sequence length="76" mass="8804">MNKIQELLEIIKEVGVLTDVDTLDYNKPLKDQKIDSLDMANIFLNIQEKYNIEISIEDADQLKSIYDIANFIDSKL</sequence>
<name>A0A644SCQ7_CAMCO</name>
<evidence type="ECO:0000313" key="2">
    <source>
        <dbReference type="Proteomes" id="UP000576616"/>
    </source>
</evidence>
<dbReference type="Pfam" id="PF00550">
    <property type="entry name" value="PP-binding"/>
    <property type="match status" value="1"/>
</dbReference>
<reference evidence="1 2" key="1">
    <citation type="submission" date="2019-01" db="EMBL/GenBank/DDBJ databases">
        <authorList>
            <consortium name="PulseNet: The National Subtyping Network for Foodborne Disease Surveillance"/>
            <person name="Tarr C.L."/>
            <person name="Trees E."/>
            <person name="Katz L.S."/>
            <person name="Carleton-Romer H.A."/>
            <person name="Stroika S."/>
            <person name="Kucerova Z."/>
            <person name="Roache K.F."/>
            <person name="Sabol A.L."/>
            <person name="Besser J."/>
            <person name="Gerner-Smidt P."/>
        </authorList>
    </citation>
    <scope>NUCLEOTIDE SEQUENCE [LARGE SCALE GENOMIC DNA]</scope>
    <source>
        <strain evidence="1 2">PNUSAC007828</strain>
    </source>
</reference>
<dbReference type="AlphaFoldDB" id="A0A644SCQ7"/>
<dbReference type="InterPro" id="IPR036736">
    <property type="entry name" value="ACP-like_sf"/>
</dbReference>
<dbReference type="InterPro" id="IPR009081">
    <property type="entry name" value="PP-bd_ACP"/>
</dbReference>
<dbReference type="RefSeq" id="WP_072214702.1">
    <property type="nucleotide sequence ID" value="NZ_FAYO01000043.1"/>
</dbReference>
<accession>A0A644SCQ7</accession>
<comment type="caution">
    <text evidence="1">The sequence shown here is derived from an EMBL/GenBank/DDBJ whole genome shotgun (WGS) entry which is preliminary data.</text>
</comment>
<dbReference type="PROSITE" id="PS50075">
    <property type="entry name" value="CARRIER"/>
    <property type="match status" value="1"/>
</dbReference>
<dbReference type="Proteomes" id="UP000576616">
    <property type="component" value="Unassembled WGS sequence"/>
</dbReference>
<evidence type="ECO:0000313" key="1">
    <source>
        <dbReference type="EMBL" id="EAH8157936.1"/>
    </source>
</evidence>
<organism evidence="1 2">
    <name type="scientific">Campylobacter coli</name>
    <dbReference type="NCBI Taxonomy" id="195"/>
    <lineage>
        <taxon>Bacteria</taxon>
        <taxon>Pseudomonadati</taxon>
        <taxon>Campylobacterota</taxon>
        <taxon>Epsilonproteobacteria</taxon>
        <taxon>Campylobacterales</taxon>
        <taxon>Campylobacteraceae</taxon>
        <taxon>Campylobacter</taxon>
    </lineage>
</organism>